<comment type="caution">
    <text evidence="4">The sequence shown here is derived from an EMBL/GenBank/DDBJ whole genome shotgun (WGS) entry which is preliminary data.</text>
</comment>
<dbReference type="PANTHER" id="PTHR43569">
    <property type="entry name" value="AMIDOHYDROLASE"/>
    <property type="match status" value="1"/>
</dbReference>
<dbReference type="InterPro" id="IPR032466">
    <property type="entry name" value="Metal_Hydrolase"/>
</dbReference>
<dbReference type="AlphaFoldDB" id="A0A9W6PIU4"/>
<dbReference type="GO" id="GO:0016787">
    <property type="term" value="F:hydrolase activity"/>
    <property type="evidence" value="ECO:0007669"/>
    <property type="project" value="InterPro"/>
</dbReference>
<protein>
    <submittedName>
        <fullName evidence="4">Amidohydrolase</fullName>
    </submittedName>
</protein>
<gene>
    <name evidence="4" type="ORF">Kpho01_36940</name>
</gene>
<reference evidence="4" key="1">
    <citation type="submission" date="2023-02" db="EMBL/GenBank/DDBJ databases">
        <title>Kitasatospora phosalacinea NBRC 14362.</title>
        <authorList>
            <person name="Ichikawa N."/>
            <person name="Sato H."/>
            <person name="Tonouchi N."/>
        </authorList>
    </citation>
    <scope>NUCLEOTIDE SEQUENCE</scope>
    <source>
        <strain evidence="4">NBRC 14362</strain>
    </source>
</reference>
<organism evidence="4 5">
    <name type="scientific">Kitasatospora phosalacinea</name>
    <dbReference type="NCBI Taxonomy" id="2065"/>
    <lineage>
        <taxon>Bacteria</taxon>
        <taxon>Bacillati</taxon>
        <taxon>Actinomycetota</taxon>
        <taxon>Actinomycetes</taxon>
        <taxon>Kitasatosporales</taxon>
        <taxon>Streptomycetaceae</taxon>
        <taxon>Kitasatospora</taxon>
    </lineage>
</organism>
<dbReference type="Pfam" id="PF04909">
    <property type="entry name" value="Amidohydro_2"/>
    <property type="match status" value="1"/>
</dbReference>
<dbReference type="EMBL" id="BSRX01000020">
    <property type="protein sequence ID" value="GLW55683.1"/>
    <property type="molecule type" value="Genomic_DNA"/>
</dbReference>
<dbReference type="SUPFAM" id="SSF51556">
    <property type="entry name" value="Metallo-dependent hydrolases"/>
    <property type="match status" value="1"/>
</dbReference>
<dbReference type="PANTHER" id="PTHR43569:SF2">
    <property type="entry name" value="AMIDOHYDROLASE-RELATED DOMAIN-CONTAINING PROTEIN"/>
    <property type="match status" value="1"/>
</dbReference>
<evidence type="ECO:0000256" key="1">
    <source>
        <dbReference type="ARBA" id="ARBA00038310"/>
    </source>
</evidence>
<name>A0A9W6PIU4_9ACTN</name>
<feature type="region of interest" description="Disordered" evidence="2">
    <location>
        <begin position="1"/>
        <end position="21"/>
    </location>
</feature>
<feature type="domain" description="Amidohydrolase-related" evidence="3">
    <location>
        <begin position="23"/>
        <end position="301"/>
    </location>
</feature>
<dbReference type="OrthoDB" id="5450317at2"/>
<accession>A0A9W6PIU4</accession>
<dbReference type="InterPro" id="IPR052350">
    <property type="entry name" value="Metallo-dep_Lactonases"/>
</dbReference>
<comment type="similarity">
    <text evidence="1">Belongs to the metallo-dependent hydrolases superfamily.</text>
</comment>
<sequence length="301" mass="31450">MVTTAPNAALPSPGGPSAAAGRIDAHHHLWDPAPRVHDWLAEPGLAPLRRAFTVDELRPQAAAAGVGGTVLVQTVTVAGETPELLAVAAADPLVRGVVGWVDLTAPDVTDVLTALRELPGGERLVGVRHQVQSEPDPRWLLRPGVLRGLAAVADAGLAYDLVVRPHQLPAAAEAADRLPQLTFVLDHLGKPPIASGPAGLGPWAAALHAFAARPNTCGKLSGLTTEASWRTWTVADLRPWAEAALECFGPERLMFGSDWPVCLLAADYAGVVAAAEELTGQLSDPERGAVFGGTATRVYRL</sequence>
<dbReference type="Gene3D" id="3.20.20.140">
    <property type="entry name" value="Metal-dependent hydrolases"/>
    <property type="match status" value="1"/>
</dbReference>
<evidence type="ECO:0000256" key="2">
    <source>
        <dbReference type="SAM" id="MobiDB-lite"/>
    </source>
</evidence>
<evidence type="ECO:0000313" key="4">
    <source>
        <dbReference type="EMBL" id="GLW55683.1"/>
    </source>
</evidence>
<proteinExistence type="inferred from homology"/>
<evidence type="ECO:0000313" key="5">
    <source>
        <dbReference type="Proteomes" id="UP001165143"/>
    </source>
</evidence>
<evidence type="ECO:0000259" key="3">
    <source>
        <dbReference type="Pfam" id="PF04909"/>
    </source>
</evidence>
<dbReference type="RefSeq" id="WP_081973421.1">
    <property type="nucleotide sequence ID" value="NZ_BSRX01000020.1"/>
</dbReference>
<dbReference type="Proteomes" id="UP001165143">
    <property type="component" value="Unassembled WGS sequence"/>
</dbReference>
<dbReference type="InterPro" id="IPR006680">
    <property type="entry name" value="Amidohydro-rel"/>
</dbReference>